<sequence>MKKVIWYVLHNSPEIDAYMDEFESQFPDSDMQQQFPRWFEKKIGELYIANDPSCTPDLFALACGPSSTPNSVNSCVVNGVKFVVHSHDVKRTTQNNEICLPGEKKGEMYYGQLEEILEFAYTQFKVVLFRVKWFDLTNKRATMSCLIFDLVADYGDIVIRVSPIL</sequence>
<dbReference type="Proteomes" id="UP000245207">
    <property type="component" value="Unassembled WGS sequence"/>
</dbReference>
<dbReference type="EMBL" id="PKPP01010174">
    <property type="protein sequence ID" value="PWA46661.1"/>
    <property type="molecule type" value="Genomic_DNA"/>
</dbReference>
<keyword evidence="2" id="KW-1185">Reference proteome</keyword>
<dbReference type="AlphaFoldDB" id="A0A2U1LCF9"/>
<evidence type="ECO:0008006" key="3">
    <source>
        <dbReference type="Google" id="ProtNLM"/>
    </source>
</evidence>
<evidence type="ECO:0000313" key="1">
    <source>
        <dbReference type="EMBL" id="PWA46661.1"/>
    </source>
</evidence>
<proteinExistence type="predicted"/>
<accession>A0A2U1LCF9</accession>
<dbReference type="OrthoDB" id="684151at2759"/>
<name>A0A2U1LCF9_ARTAN</name>
<comment type="caution">
    <text evidence="1">The sequence shown here is derived from an EMBL/GenBank/DDBJ whole genome shotgun (WGS) entry which is preliminary data.</text>
</comment>
<organism evidence="1 2">
    <name type="scientific">Artemisia annua</name>
    <name type="common">Sweet wormwood</name>
    <dbReference type="NCBI Taxonomy" id="35608"/>
    <lineage>
        <taxon>Eukaryota</taxon>
        <taxon>Viridiplantae</taxon>
        <taxon>Streptophyta</taxon>
        <taxon>Embryophyta</taxon>
        <taxon>Tracheophyta</taxon>
        <taxon>Spermatophyta</taxon>
        <taxon>Magnoliopsida</taxon>
        <taxon>eudicotyledons</taxon>
        <taxon>Gunneridae</taxon>
        <taxon>Pentapetalae</taxon>
        <taxon>asterids</taxon>
        <taxon>campanulids</taxon>
        <taxon>Asterales</taxon>
        <taxon>Asteraceae</taxon>
        <taxon>Asteroideae</taxon>
        <taxon>Anthemideae</taxon>
        <taxon>Artemisiinae</taxon>
        <taxon>Artemisia</taxon>
    </lineage>
</organism>
<evidence type="ECO:0000313" key="2">
    <source>
        <dbReference type="Proteomes" id="UP000245207"/>
    </source>
</evidence>
<dbReference type="PANTHER" id="PTHR48258">
    <property type="entry name" value="DUF4218 DOMAIN-CONTAINING PROTEIN-RELATED"/>
    <property type="match status" value="1"/>
</dbReference>
<gene>
    <name evidence="1" type="ORF">CTI12_AA506470</name>
</gene>
<dbReference type="PANTHER" id="PTHR48258:SF14">
    <property type="entry name" value="OS02G0583300 PROTEIN"/>
    <property type="match status" value="1"/>
</dbReference>
<protein>
    <recommendedName>
        <fullName evidence="3">DUF4216 domain-containing protein</fullName>
    </recommendedName>
</protein>
<reference evidence="1 2" key="1">
    <citation type="journal article" date="2018" name="Mol. Plant">
        <title>The genome of Artemisia annua provides insight into the evolution of Asteraceae family and artemisinin biosynthesis.</title>
        <authorList>
            <person name="Shen Q."/>
            <person name="Zhang L."/>
            <person name="Liao Z."/>
            <person name="Wang S."/>
            <person name="Yan T."/>
            <person name="Shi P."/>
            <person name="Liu M."/>
            <person name="Fu X."/>
            <person name="Pan Q."/>
            <person name="Wang Y."/>
            <person name="Lv Z."/>
            <person name="Lu X."/>
            <person name="Zhang F."/>
            <person name="Jiang W."/>
            <person name="Ma Y."/>
            <person name="Chen M."/>
            <person name="Hao X."/>
            <person name="Li L."/>
            <person name="Tang Y."/>
            <person name="Lv G."/>
            <person name="Zhou Y."/>
            <person name="Sun X."/>
            <person name="Brodelius P.E."/>
            <person name="Rose J.K.C."/>
            <person name="Tang K."/>
        </authorList>
    </citation>
    <scope>NUCLEOTIDE SEQUENCE [LARGE SCALE GENOMIC DNA]</scope>
    <source>
        <strain evidence="2">cv. Huhao1</strain>
        <tissue evidence="1">Leaf</tissue>
    </source>
</reference>